<proteinExistence type="predicted"/>
<protein>
    <submittedName>
        <fullName evidence="2">Uncharacterized protein</fullName>
    </submittedName>
</protein>
<dbReference type="STRING" id="394193.SAMN04489732_13427"/>
<sequence>MSGPRVAPTLPWIGTLVTAVFEGHTVQGKVMHYEHHSLAQSTFPVAFGPRWRTMTTASITELPNQPPGRRPPPLTGECGRAAKNSANDGADPTIATPAARLTAA</sequence>
<dbReference type="RefSeq" id="WP_091628972.1">
    <property type="nucleotide sequence ID" value="NZ_FOEF01000034.1"/>
</dbReference>
<dbReference type="OrthoDB" id="9924943at2"/>
<feature type="region of interest" description="Disordered" evidence="1">
    <location>
        <begin position="60"/>
        <end position="104"/>
    </location>
</feature>
<accession>A0A1H8YPK8</accession>
<evidence type="ECO:0000256" key="1">
    <source>
        <dbReference type="SAM" id="MobiDB-lite"/>
    </source>
</evidence>
<dbReference type="Proteomes" id="UP000198582">
    <property type="component" value="Unassembled WGS sequence"/>
</dbReference>
<dbReference type="AlphaFoldDB" id="A0A1H8YPK8"/>
<reference evidence="2 3" key="1">
    <citation type="submission" date="2016-10" db="EMBL/GenBank/DDBJ databases">
        <authorList>
            <person name="de Groot N.N."/>
        </authorList>
    </citation>
    <scope>NUCLEOTIDE SEQUENCE [LARGE SCALE GENOMIC DNA]</scope>
    <source>
        <strain evidence="2 3">DSM 44993</strain>
    </source>
</reference>
<evidence type="ECO:0000313" key="2">
    <source>
        <dbReference type="EMBL" id="SEP53972.1"/>
    </source>
</evidence>
<keyword evidence="3" id="KW-1185">Reference proteome</keyword>
<feature type="compositionally biased region" description="Pro residues" evidence="1">
    <location>
        <begin position="64"/>
        <end position="74"/>
    </location>
</feature>
<dbReference type="EMBL" id="FOEF01000034">
    <property type="protein sequence ID" value="SEP53972.1"/>
    <property type="molecule type" value="Genomic_DNA"/>
</dbReference>
<organism evidence="2 3">
    <name type="scientific">Amycolatopsis saalfeldensis</name>
    <dbReference type="NCBI Taxonomy" id="394193"/>
    <lineage>
        <taxon>Bacteria</taxon>
        <taxon>Bacillati</taxon>
        <taxon>Actinomycetota</taxon>
        <taxon>Actinomycetes</taxon>
        <taxon>Pseudonocardiales</taxon>
        <taxon>Pseudonocardiaceae</taxon>
        <taxon>Amycolatopsis</taxon>
    </lineage>
</organism>
<evidence type="ECO:0000313" key="3">
    <source>
        <dbReference type="Proteomes" id="UP000198582"/>
    </source>
</evidence>
<name>A0A1H8YPK8_9PSEU</name>
<gene>
    <name evidence="2" type="ORF">SAMN04489732_13427</name>
</gene>